<dbReference type="InterPro" id="IPR036047">
    <property type="entry name" value="F-box-like_dom_sf"/>
</dbReference>
<gene>
    <name evidence="2" type="ORF">MIND_00234900</name>
</gene>
<sequence>MAPLFSSSSITRVLAIPELLDLIFRYLDDKSNTSNALVCTQWSEVALNILWSNLSDLARLFRILRPLEKVAGDKDAVYAWSVAPDASDWKRLEKYTRRVRRLIFDADYGTPLEASVFEDASRTRTSLAILPNLVYLDWRAPLPLSVIFMSSHVKTFILWMPQDETSPTAEFRSFFRDVTTRMPNLTTLDIRTIIPMHDIEDDMVFLFESLTKLRKAVFPRYHVTTRIAETLARLEDFGCLEFQYHQDQGIGDPDDTSSVFRPKLQMGAFPSLWDVSMTVTLDDALAFMKQPFSPTNLTTLYVDSALIESPSIVQEFLESLSDSCQLLEGLGILAHIDNTDNRQLSDIPSDLRINFSNLQPLLVFPNLVTFELIHQFPLDLTIDNIQQLAQSWPSLRKLILNNEPAVSDHCDLTLGALLPFATHCRELEHLGLFINASSGDLPSAYAATTYQLKPFAKLRRLSTGTSLISEPGEVALFLSQICPLGIALDFGVTWDHAAPDDSESDTLERIDAIGIRCDKWAKAREHLPLLTKLRAEERSRTRLLTEEVTDLRMRSSVLLDTLQAGRGEDSCIPL</sequence>
<proteinExistence type="predicted"/>
<dbReference type="RefSeq" id="XP_037224327.1">
    <property type="nucleotide sequence ID" value="XM_037359232.1"/>
</dbReference>
<dbReference type="InterPro" id="IPR032675">
    <property type="entry name" value="LRR_dom_sf"/>
</dbReference>
<name>A0A8H6WH82_9AGAR</name>
<accession>A0A8H6WH82</accession>
<evidence type="ECO:0000313" key="2">
    <source>
        <dbReference type="EMBL" id="KAF7312219.1"/>
    </source>
</evidence>
<dbReference type="SUPFAM" id="SSF81383">
    <property type="entry name" value="F-box domain"/>
    <property type="match status" value="1"/>
</dbReference>
<dbReference type="EMBL" id="JACAZF010000002">
    <property type="protein sequence ID" value="KAF7312219.1"/>
    <property type="molecule type" value="Genomic_DNA"/>
</dbReference>
<dbReference type="GeneID" id="59341748"/>
<dbReference type="SUPFAM" id="SSF52047">
    <property type="entry name" value="RNI-like"/>
    <property type="match status" value="1"/>
</dbReference>
<dbReference type="OrthoDB" id="2447803at2759"/>
<dbReference type="Gene3D" id="3.80.10.10">
    <property type="entry name" value="Ribonuclease Inhibitor"/>
    <property type="match status" value="1"/>
</dbReference>
<reference evidence="2" key="1">
    <citation type="submission" date="2020-05" db="EMBL/GenBank/DDBJ databases">
        <title>Mycena genomes resolve the evolution of fungal bioluminescence.</title>
        <authorList>
            <person name="Tsai I.J."/>
        </authorList>
    </citation>
    <scope>NUCLEOTIDE SEQUENCE</scope>
    <source>
        <strain evidence="2">171206Taipei</strain>
    </source>
</reference>
<organism evidence="2 3">
    <name type="scientific">Mycena indigotica</name>
    <dbReference type="NCBI Taxonomy" id="2126181"/>
    <lineage>
        <taxon>Eukaryota</taxon>
        <taxon>Fungi</taxon>
        <taxon>Dikarya</taxon>
        <taxon>Basidiomycota</taxon>
        <taxon>Agaricomycotina</taxon>
        <taxon>Agaricomycetes</taxon>
        <taxon>Agaricomycetidae</taxon>
        <taxon>Agaricales</taxon>
        <taxon>Marasmiineae</taxon>
        <taxon>Mycenaceae</taxon>
        <taxon>Mycena</taxon>
    </lineage>
</organism>
<feature type="domain" description="F-box" evidence="1">
    <location>
        <begin position="17"/>
        <end position="54"/>
    </location>
</feature>
<dbReference type="Proteomes" id="UP000636479">
    <property type="component" value="Unassembled WGS sequence"/>
</dbReference>
<dbReference type="InterPro" id="IPR001810">
    <property type="entry name" value="F-box_dom"/>
</dbReference>
<comment type="caution">
    <text evidence="2">The sequence shown here is derived from an EMBL/GenBank/DDBJ whole genome shotgun (WGS) entry which is preliminary data.</text>
</comment>
<protein>
    <recommendedName>
        <fullName evidence="1">F-box domain-containing protein</fullName>
    </recommendedName>
</protein>
<dbReference type="AlphaFoldDB" id="A0A8H6WH82"/>
<evidence type="ECO:0000313" key="3">
    <source>
        <dbReference type="Proteomes" id="UP000636479"/>
    </source>
</evidence>
<evidence type="ECO:0000259" key="1">
    <source>
        <dbReference type="Pfam" id="PF12937"/>
    </source>
</evidence>
<dbReference type="Pfam" id="PF12937">
    <property type="entry name" value="F-box-like"/>
    <property type="match status" value="1"/>
</dbReference>
<keyword evidence="3" id="KW-1185">Reference proteome</keyword>